<sequence>MQQKLAIGGRVQLNRFCRQYLQLQLELDYPDEEYLRKDAFQEAIYSTMFDESVIEHPPPARYQLKVLKKLIKKIEQSIQDWEEDGISDNLMNHLSTLLSSPLPSEAASTQQKSYVTYTLSSLLPSFSNFKSPPPTPTSNSSTLVPPTITLLESRNLLSASGTTGLKTWEASLHLSQYLTSQPLIHSRRILELGCGTGFLSILCAKYLHAAHVLCTDGSSDVVSCLPSNFALNHLTDSSQIHGSVFIWGEDGAEERGEMGMGILDADVDVVIAADVTYDAAGIPALVSTFQNLFARNPGVRVLVAATVRNERTFAGFLGTCEGCGLRAEEIEFPVLGAREQEGPFYDDAVEIQICEVKLGGRF</sequence>
<keyword evidence="2" id="KW-1185">Reference proteome</keyword>
<dbReference type="EMBL" id="QGMH01000015">
    <property type="protein sequence ID" value="TVY29682.1"/>
    <property type="molecule type" value="Genomic_DNA"/>
</dbReference>
<accession>A0A8H8U3Z6</accession>
<dbReference type="GO" id="GO:0005737">
    <property type="term" value="C:cytoplasm"/>
    <property type="evidence" value="ECO:0007669"/>
    <property type="project" value="TreeGrafter"/>
</dbReference>
<dbReference type="GO" id="GO:0008757">
    <property type="term" value="F:S-adenosylmethionine-dependent methyltransferase activity"/>
    <property type="evidence" value="ECO:0007669"/>
    <property type="project" value="UniProtKB-ARBA"/>
</dbReference>
<dbReference type="GO" id="GO:0032259">
    <property type="term" value="P:methylation"/>
    <property type="evidence" value="ECO:0007669"/>
    <property type="project" value="UniProtKB-KW"/>
</dbReference>
<proteinExistence type="predicted"/>
<dbReference type="InterPro" id="IPR019410">
    <property type="entry name" value="Methyltransf_16"/>
</dbReference>
<dbReference type="PANTHER" id="PTHR14614:SF130">
    <property type="entry name" value="PROTEIN-LYSINE N-METHYLTRANSFERASE EEF2KMT"/>
    <property type="match status" value="1"/>
</dbReference>
<dbReference type="Proteomes" id="UP000431533">
    <property type="component" value="Unassembled WGS sequence"/>
</dbReference>
<reference evidence="1 2" key="1">
    <citation type="submission" date="2018-05" db="EMBL/GenBank/DDBJ databases">
        <title>Genome sequencing and assembly of the regulated plant pathogen Lachnellula willkommii and related sister species for the development of diagnostic species identification markers.</title>
        <authorList>
            <person name="Giroux E."/>
            <person name="Bilodeau G."/>
        </authorList>
    </citation>
    <scope>NUCLEOTIDE SEQUENCE [LARGE SCALE GENOMIC DNA]</scope>
    <source>
        <strain evidence="1 2">CBS 185.66</strain>
    </source>
</reference>
<protein>
    <submittedName>
        <fullName evidence="1">Protein-lysine N-methyltransferase</fullName>
    </submittedName>
</protein>
<organism evidence="1 2">
    <name type="scientific">Lachnellula hyalina</name>
    <dbReference type="NCBI Taxonomy" id="1316788"/>
    <lineage>
        <taxon>Eukaryota</taxon>
        <taxon>Fungi</taxon>
        <taxon>Dikarya</taxon>
        <taxon>Ascomycota</taxon>
        <taxon>Pezizomycotina</taxon>
        <taxon>Leotiomycetes</taxon>
        <taxon>Helotiales</taxon>
        <taxon>Lachnaceae</taxon>
        <taxon>Lachnellula</taxon>
    </lineage>
</organism>
<dbReference type="PANTHER" id="PTHR14614">
    <property type="entry name" value="HEPATOCELLULAR CARCINOMA-ASSOCIATED ANTIGEN"/>
    <property type="match status" value="1"/>
</dbReference>
<name>A0A8H8U3Z6_9HELO</name>
<dbReference type="InterPro" id="IPR029063">
    <property type="entry name" value="SAM-dependent_MTases_sf"/>
</dbReference>
<keyword evidence="1" id="KW-0489">Methyltransferase</keyword>
<dbReference type="OrthoDB" id="194386at2759"/>
<gene>
    <name evidence="1" type="ORF">LHYA1_G000866</name>
</gene>
<dbReference type="CDD" id="cd02440">
    <property type="entry name" value="AdoMet_MTases"/>
    <property type="match status" value="1"/>
</dbReference>
<evidence type="ECO:0000313" key="2">
    <source>
        <dbReference type="Proteomes" id="UP000431533"/>
    </source>
</evidence>
<dbReference type="Pfam" id="PF10294">
    <property type="entry name" value="Methyltransf_16"/>
    <property type="match status" value="1"/>
</dbReference>
<dbReference type="RefSeq" id="XP_031008469.1">
    <property type="nucleotide sequence ID" value="XM_031145855.1"/>
</dbReference>
<dbReference type="Gene3D" id="3.40.50.150">
    <property type="entry name" value="Vaccinia Virus protein VP39"/>
    <property type="match status" value="1"/>
</dbReference>
<dbReference type="AlphaFoldDB" id="A0A8H8U3Z6"/>
<dbReference type="GeneID" id="41981064"/>
<evidence type="ECO:0000313" key="1">
    <source>
        <dbReference type="EMBL" id="TVY29682.1"/>
    </source>
</evidence>
<keyword evidence="1" id="KW-0808">Transferase</keyword>
<comment type="caution">
    <text evidence="1">The sequence shown here is derived from an EMBL/GenBank/DDBJ whole genome shotgun (WGS) entry which is preliminary data.</text>
</comment>
<dbReference type="SUPFAM" id="SSF53335">
    <property type="entry name" value="S-adenosyl-L-methionine-dependent methyltransferases"/>
    <property type="match status" value="1"/>
</dbReference>